<keyword evidence="1" id="KW-1133">Transmembrane helix</keyword>
<keyword evidence="1" id="KW-0472">Membrane</keyword>
<organism evidence="2">
    <name type="scientific">Fervidicoccus fontis</name>
    <dbReference type="NCBI Taxonomy" id="683846"/>
    <lineage>
        <taxon>Archaea</taxon>
        <taxon>Thermoproteota</taxon>
        <taxon>Thermoprotei</taxon>
        <taxon>Fervidicoccales</taxon>
        <taxon>Fervidicoccaceae</taxon>
        <taxon>Fervidicoccus</taxon>
    </lineage>
</organism>
<feature type="transmembrane region" description="Helical" evidence="1">
    <location>
        <begin position="6"/>
        <end position="37"/>
    </location>
</feature>
<feature type="transmembrane region" description="Helical" evidence="1">
    <location>
        <begin position="78"/>
        <end position="100"/>
    </location>
</feature>
<dbReference type="EMBL" id="DSDY01000165">
    <property type="protein sequence ID" value="HDS11032.1"/>
    <property type="molecule type" value="Genomic_DNA"/>
</dbReference>
<dbReference type="AlphaFoldDB" id="A0A7C1IIY0"/>
<gene>
    <name evidence="2" type="ORF">ENO04_05420</name>
</gene>
<protein>
    <submittedName>
        <fullName evidence="2">Uncharacterized protein</fullName>
    </submittedName>
</protein>
<evidence type="ECO:0000313" key="2">
    <source>
        <dbReference type="EMBL" id="HDS11032.1"/>
    </source>
</evidence>
<proteinExistence type="predicted"/>
<reference evidence="2" key="1">
    <citation type="journal article" date="2020" name="mSystems">
        <title>Genome- and Community-Level Interaction Insights into Carbon Utilization and Element Cycling Functions of Hydrothermarchaeota in Hydrothermal Sediment.</title>
        <authorList>
            <person name="Zhou Z."/>
            <person name="Liu Y."/>
            <person name="Xu W."/>
            <person name="Pan J."/>
            <person name="Luo Z.H."/>
            <person name="Li M."/>
        </authorList>
    </citation>
    <scope>NUCLEOTIDE SEQUENCE [LARGE SCALE GENOMIC DNA]</scope>
    <source>
        <strain evidence="2">SpSt-123</strain>
    </source>
</reference>
<name>A0A7C1IIY0_9CREN</name>
<feature type="transmembrane region" description="Helical" evidence="1">
    <location>
        <begin position="143"/>
        <end position="168"/>
    </location>
</feature>
<keyword evidence="1" id="KW-0812">Transmembrane</keyword>
<sequence length="202" mass="23008">MVWRKNYAYSWGICVSFLIIGTVITISVAGLSLYYAYKCYHLCSLSNFNPSACVRTTWWCRASYPPWSINAESVEVNYVFVAILVFIAAFTLFGLLRFLLTNTSYVEVSEKGIRVIYGFIREREEFIDKSSIVEAVFRPARNAWAYSILGLFGGAFINYVGAGEAIIIMKSNRKLRIILHAEDVADFSRAFENELGLKLIKR</sequence>
<evidence type="ECO:0000256" key="1">
    <source>
        <dbReference type="SAM" id="Phobius"/>
    </source>
</evidence>
<accession>A0A7C1IIY0</accession>
<comment type="caution">
    <text evidence="2">The sequence shown here is derived from an EMBL/GenBank/DDBJ whole genome shotgun (WGS) entry which is preliminary data.</text>
</comment>